<dbReference type="SUPFAM" id="SSF81321">
    <property type="entry name" value="Family A G protein-coupled receptor-like"/>
    <property type="match status" value="1"/>
</dbReference>
<evidence type="ECO:0000313" key="16">
    <source>
        <dbReference type="RefSeq" id="XP_017867215.1"/>
    </source>
</evidence>
<reference evidence="15" key="1">
    <citation type="journal article" date="1997" name="Nucleic Acids Res.">
        <title>tRNAscan-SE: a program for improved detection of transfer RNA genes in genomic sequence.</title>
        <authorList>
            <person name="Lowe T.M."/>
            <person name="Eddy S.R."/>
        </authorList>
    </citation>
    <scope>NUCLEOTIDE SEQUENCE [LARGE SCALE GENOMIC DNA]</scope>
</reference>
<dbReference type="GeneID" id="108616494"/>
<evidence type="ECO:0000256" key="1">
    <source>
        <dbReference type="ARBA" id="ARBA00004651"/>
    </source>
</evidence>
<evidence type="ECO:0000256" key="3">
    <source>
        <dbReference type="ARBA" id="ARBA00022475"/>
    </source>
</evidence>
<dbReference type="Proteomes" id="UP000694904">
    <property type="component" value="Chromosome 5"/>
</dbReference>
<keyword evidence="3" id="KW-1003">Cell membrane</keyword>
<keyword evidence="9 11" id="KW-0675">Receptor</keyword>
<evidence type="ECO:0000256" key="13">
    <source>
        <dbReference type="SAM" id="Phobius"/>
    </source>
</evidence>
<dbReference type="InterPro" id="IPR017452">
    <property type="entry name" value="GPCR_Rhodpsn_7TM"/>
</dbReference>
<evidence type="ECO:0000313" key="15">
    <source>
        <dbReference type="Proteomes" id="UP000694904"/>
    </source>
</evidence>
<dbReference type="PRINTS" id="PR00237">
    <property type="entry name" value="GPCRRHODOPSN"/>
</dbReference>
<keyword evidence="5 13" id="KW-1133">Transmembrane helix</keyword>
<protein>
    <submittedName>
        <fullName evidence="16">5-hydroxytryptamine receptor 2B isoform X1</fullName>
    </submittedName>
</protein>
<sequence>MLSTMTTPATLLEFGAIGDVPSILEIELPAILFNESLFIELNGSLTQLDAGSGVGSGATNNININGNNSSSNSSSAASNYNTGNYNGSILLINGSSGYNSSNTSTTTNADGNLTQLEEEQRVANERAAAEFWLLVKMIAMTVVLGLMILVTIIGNVFVIAAIILERNLQNVANYLVASLAVADLFVACLVMPLGAVYEISNGWILGPELCDIWTSCDVLCCTASILHLVAIAADRYWTVTNIDYNNLRTPRRVFIMIFCVWFAALIVSLAPQFGWKDPEYMKRIEEQNCMVSQDVAYQIFATCCTFYVPLLVILFLYWKIYLIARKRIQRRTQKSFNVTLTETECDSMARDAPKEQAGKRRWRREQLEDAENEAGQLQRRSRKRIKICFGRNTNTANINAGTEGAVARSVAAIAVDFASLAITREETEFSTSNYDNKSHAGTELTTISSDADDYRTSNANEIITLSQQVASAAQQHLIASHLNAITPLAQSIAMGGQPTAAEGAGTGATSPSGTTVGRGVLASIANPHQKLAKRRQLLEAKRERKAAQTLAIITGAFVICWLPFFVMALTMSLCKDCEIHPAAASLFLWLGYFNSTLNPVIYTIFNPEFRRAFKRILFGRKHAARARSAKI</sequence>
<feature type="transmembrane region" description="Helical" evidence="13">
    <location>
        <begin position="295"/>
        <end position="318"/>
    </location>
</feature>
<comment type="subcellular location">
    <subcellularLocation>
        <location evidence="1">Cell membrane</location>
        <topology evidence="1">Multi-pass membrane protein</topology>
    </subcellularLocation>
</comment>
<evidence type="ECO:0000256" key="2">
    <source>
        <dbReference type="ARBA" id="ARBA00010663"/>
    </source>
</evidence>
<feature type="transmembrane region" description="Helical" evidence="13">
    <location>
        <begin position="171"/>
        <end position="192"/>
    </location>
</feature>
<evidence type="ECO:0000256" key="6">
    <source>
        <dbReference type="ARBA" id="ARBA00023040"/>
    </source>
</evidence>
<feature type="domain" description="G-protein coupled receptors family 1 profile" evidence="14">
    <location>
        <begin position="154"/>
        <end position="602"/>
    </location>
</feature>
<reference evidence="16" key="3">
    <citation type="submission" date="2025-08" db="UniProtKB">
        <authorList>
            <consortium name="RefSeq"/>
        </authorList>
    </citation>
    <scope>IDENTIFICATION</scope>
    <source>
        <tissue evidence="16">Whole organism</tissue>
    </source>
</reference>
<evidence type="ECO:0000256" key="4">
    <source>
        <dbReference type="ARBA" id="ARBA00022692"/>
    </source>
</evidence>
<dbReference type="PROSITE" id="PS00237">
    <property type="entry name" value="G_PROTEIN_RECEP_F1_1"/>
    <property type="match status" value="1"/>
</dbReference>
<reference evidence="15" key="2">
    <citation type="journal article" date="2016" name="G3 (Bethesda)">
        <title>Genome Evolution in Three Species of Cactophilic Drosophila.</title>
        <authorList>
            <person name="Sanchez-Flores A."/>
            <person name="Penazola F."/>
            <person name="Carpinteyro-Ponce J."/>
            <person name="Nazario-Yepiz N."/>
            <person name="Abreu-Goodger C."/>
            <person name="Machado C.A."/>
            <person name="Markow T.A."/>
        </authorList>
    </citation>
    <scope>NUCLEOTIDE SEQUENCE [LARGE SCALE GENOMIC DNA]</scope>
</reference>
<feature type="transmembrane region" description="Helical" evidence="13">
    <location>
        <begin position="212"/>
        <end position="233"/>
    </location>
</feature>
<proteinExistence type="inferred from homology"/>
<keyword evidence="7 13" id="KW-0472">Membrane</keyword>
<dbReference type="CDD" id="cd15331">
    <property type="entry name" value="7tmA_5-HT1A_invertebrates"/>
    <property type="match status" value="1"/>
</dbReference>
<feature type="transmembrane region" description="Helical" evidence="13">
    <location>
        <begin position="582"/>
        <end position="605"/>
    </location>
</feature>
<feature type="transmembrane region" description="Helical" evidence="13">
    <location>
        <begin position="550"/>
        <end position="570"/>
    </location>
</feature>
<comment type="similarity">
    <text evidence="2 11">Belongs to the G-protein coupled receptor 1 family.</text>
</comment>
<feature type="compositionally biased region" description="Basic and acidic residues" evidence="12">
    <location>
        <begin position="349"/>
        <end position="358"/>
    </location>
</feature>
<organism evidence="15 16">
    <name type="scientific">Drosophila arizonae</name>
    <name type="common">Fruit fly</name>
    <dbReference type="NCBI Taxonomy" id="7263"/>
    <lineage>
        <taxon>Eukaryota</taxon>
        <taxon>Metazoa</taxon>
        <taxon>Ecdysozoa</taxon>
        <taxon>Arthropoda</taxon>
        <taxon>Hexapoda</taxon>
        <taxon>Insecta</taxon>
        <taxon>Pterygota</taxon>
        <taxon>Neoptera</taxon>
        <taxon>Endopterygota</taxon>
        <taxon>Diptera</taxon>
        <taxon>Brachycera</taxon>
        <taxon>Muscomorpha</taxon>
        <taxon>Ephydroidea</taxon>
        <taxon>Drosophilidae</taxon>
        <taxon>Drosophila</taxon>
    </lineage>
</organism>
<accession>A0ABM1PJ29</accession>
<dbReference type="RefSeq" id="XP_017867215.1">
    <property type="nucleotide sequence ID" value="XM_018011726.1"/>
</dbReference>
<evidence type="ECO:0000256" key="11">
    <source>
        <dbReference type="RuleBase" id="RU000688"/>
    </source>
</evidence>
<dbReference type="Gene3D" id="1.20.1070.10">
    <property type="entry name" value="Rhodopsin 7-helix transmembrane proteins"/>
    <property type="match status" value="2"/>
</dbReference>
<evidence type="ECO:0000259" key="14">
    <source>
        <dbReference type="PROSITE" id="PS50262"/>
    </source>
</evidence>
<feature type="region of interest" description="Disordered" evidence="12">
    <location>
        <begin position="349"/>
        <end position="377"/>
    </location>
</feature>
<keyword evidence="8" id="KW-1015">Disulfide bond</keyword>
<feature type="transmembrane region" description="Helical" evidence="13">
    <location>
        <begin position="131"/>
        <end position="164"/>
    </location>
</feature>
<evidence type="ECO:0000256" key="12">
    <source>
        <dbReference type="SAM" id="MobiDB-lite"/>
    </source>
</evidence>
<keyword evidence="4 11" id="KW-0812">Transmembrane</keyword>
<evidence type="ECO:0000256" key="5">
    <source>
        <dbReference type="ARBA" id="ARBA00022989"/>
    </source>
</evidence>
<dbReference type="Pfam" id="PF00001">
    <property type="entry name" value="7tm_1"/>
    <property type="match status" value="1"/>
</dbReference>
<name>A0ABM1PJ29_DROAR</name>
<evidence type="ECO:0000256" key="8">
    <source>
        <dbReference type="ARBA" id="ARBA00023157"/>
    </source>
</evidence>
<keyword evidence="6 11" id="KW-0297">G-protein coupled receptor</keyword>
<keyword evidence="15" id="KW-1185">Reference proteome</keyword>
<dbReference type="SMART" id="SM01381">
    <property type="entry name" value="7TM_GPCR_Srsx"/>
    <property type="match status" value="1"/>
</dbReference>
<feature type="transmembrane region" description="Helical" evidence="13">
    <location>
        <begin position="253"/>
        <end position="275"/>
    </location>
</feature>
<dbReference type="InterPro" id="IPR000276">
    <property type="entry name" value="GPCR_Rhodpsn"/>
</dbReference>
<keyword evidence="10 11" id="KW-0807">Transducer</keyword>
<gene>
    <name evidence="16" type="primary">LOC108616494</name>
</gene>
<dbReference type="PROSITE" id="PS50262">
    <property type="entry name" value="G_PROTEIN_RECEP_F1_2"/>
    <property type="match status" value="1"/>
</dbReference>
<evidence type="ECO:0000256" key="10">
    <source>
        <dbReference type="ARBA" id="ARBA00023224"/>
    </source>
</evidence>
<evidence type="ECO:0000256" key="9">
    <source>
        <dbReference type="ARBA" id="ARBA00023170"/>
    </source>
</evidence>
<dbReference type="PANTHER" id="PTHR24248">
    <property type="entry name" value="ADRENERGIC RECEPTOR-RELATED G-PROTEIN COUPLED RECEPTOR"/>
    <property type="match status" value="1"/>
</dbReference>
<evidence type="ECO:0000256" key="7">
    <source>
        <dbReference type="ARBA" id="ARBA00023136"/>
    </source>
</evidence>
<dbReference type="PANTHER" id="PTHR24248:SF199">
    <property type="entry name" value="IP13425P-RELATED"/>
    <property type="match status" value="1"/>
</dbReference>